<protein>
    <submittedName>
        <fullName evidence="4">SpoIIE family protein phosphatase</fullName>
    </submittedName>
</protein>
<dbReference type="AlphaFoldDB" id="A0AB39S5Z5"/>
<gene>
    <name evidence="4" type="ORF">AB5J50_17580</name>
</gene>
<evidence type="ECO:0000256" key="2">
    <source>
        <dbReference type="SAM" id="MobiDB-lite"/>
    </source>
</evidence>
<dbReference type="FunFam" id="3.60.40.10:FF:000034">
    <property type="entry name" value="PAS domain S-box protein"/>
    <property type="match status" value="1"/>
</dbReference>
<dbReference type="CDD" id="cd16936">
    <property type="entry name" value="HATPase_RsbW-like"/>
    <property type="match status" value="1"/>
</dbReference>
<feature type="compositionally biased region" description="Basic and acidic residues" evidence="2">
    <location>
        <begin position="103"/>
        <end position="116"/>
    </location>
</feature>
<dbReference type="Gene3D" id="3.30.565.10">
    <property type="entry name" value="Histidine kinase-like ATPase, C-terminal domain"/>
    <property type="match status" value="1"/>
</dbReference>
<dbReference type="EMBL" id="CP163440">
    <property type="protein sequence ID" value="XDQ62485.1"/>
    <property type="molecule type" value="Genomic_DNA"/>
</dbReference>
<evidence type="ECO:0000256" key="1">
    <source>
        <dbReference type="ARBA" id="ARBA00022801"/>
    </source>
</evidence>
<name>A0AB39S5Z5_9ACTN</name>
<dbReference type="SUPFAM" id="SSF55781">
    <property type="entry name" value="GAF domain-like"/>
    <property type="match status" value="1"/>
</dbReference>
<dbReference type="InterPro" id="IPR052016">
    <property type="entry name" value="Bact_Sigma-Reg"/>
</dbReference>
<dbReference type="RefSeq" id="WP_369259140.1">
    <property type="nucleotide sequence ID" value="NZ_CP163440.1"/>
</dbReference>
<dbReference type="SUPFAM" id="SSF81606">
    <property type="entry name" value="PP2C-like"/>
    <property type="match status" value="1"/>
</dbReference>
<keyword evidence="1" id="KW-0378">Hydrolase</keyword>
<dbReference type="Gene3D" id="3.60.40.10">
    <property type="entry name" value="PPM-type phosphatase domain"/>
    <property type="match status" value="1"/>
</dbReference>
<dbReference type="PANTHER" id="PTHR43156">
    <property type="entry name" value="STAGE II SPORULATION PROTEIN E-RELATED"/>
    <property type="match status" value="1"/>
</dbReference>
<dbReference type="InterPro" id="IPR036457">
    <property type="entry name" value="PPM-type-like_dom_sf"/>
</dbReference>
<accession>A0AB39S5Z5</accession>
<dbReference type="GO" id="GO:0016791">
    <property type="term" value="F:phosphatase activity"/>
    <property type="evidence" value="ECO:0007669"/>
    <property type="project" value="TreeGrafter"/>
</dbReference>
<dbReference type="InterPro" id="IPR036890">
    <property type="entry name" value="HATPase_C_sf"/>
</dbReference>
<dbReference type="Pfam" id="PF13581">
    <property type="entry name" value="HATPase_c_2"/>
    <property type="match status" value="1"/>
</dbReference>
<dbReference type="InterPro" id="IPR001932">
    <property type="entry name" value="PPM-type_phosphatase-like_dom"/>
</dbReference>
<feature type="region of interest" description="Disordered" evidence="2">
    <location>
        <begin position="103"/>
        <end position="125"/>
    </location>
</feature>
<proteinExistence type="predicted"/>
<dbReference type="SMART" id="SM00331">
    <property type="entry name" value="PP2C_SIG"/>
    <property type="match status" value="1"/>
</dbReference>
<evidence type="ECO:0000259" key="3">
    <source>
        <dbReference type="SMART" id="SM00331"/>
    </source>
</evidence>
<organism evidence="4">
    <name type="scientific">Streptomyces sp. R35</name>
    <dbReference type="NCBI Taxonomy" id="3238630"/>
    <lineage>
        <taxon>Bacteria</taxon>
        <taxon>Bacillati</taxon>
        <taxon>Actinomycetota</taxon>
        <taxon>Actinomycetes</taxon>
        <taxon>Kitasatosporales</taxon>
        <taxon>Streptomycetaceae</taxon>
        <taxon>Streptomyces</taxon>
    </lineage>
</organism>
<sequence>MGAIPTQRESMARAPDAPAHYRPGQEAIARTSLPGTPLAPGAARRFVRGALADWAELALPGSEIIDDRLIDDAVVVVSELVTNAVVHAGTDVELLCRLESRDSRDSRDNCESRETVEGGLPGPLVVEVSDHHPSRAVRDDAVERPYGTPEYGRGLRLVATLSEAWGITYRPGVKTVWARLLADGGAGVGGMAETSAGADSIAVAGDGSVLEAGGFADTAEHLAKKEQIAAYATGQALERGLRAGEPLAPEILPPEPRRNVHQDLDWLNRGALSFLAEASDLLAGQLDEDLVAALAGQLLVPRLADWCAVWLEDEATDRAGGLGLALGPRLARVWHGSENRIEELRRALEKDPPRLPDAVRSRAVPVPWPGEALGARGVSGAALAYRLIAGGRPLGTLVIGRAGLTDFPDEITGLVEDLSRRIALAIGAARQYARQATISRVLQRGLLPGAVAEIPGVRSALVYEPLDKGGPSGDFYDLFPAGDGRWCFAVGDVQGKGPEAAVVIGLARPWLRLLAREGYQVADVLDRLNQLLLDDATETADAAARALVAAGGPGLGADLGPQTRFLSMLYGELVPFDGGVRCTLASAGHPLPLLLGPDGDVREVARPQTLLGVFEDAGYTSETFELHPGDTVLCVTDGVTERRCGPRQFDDDDGLAKALEGCAGLSAELIAERIRRLVHEFGARPPEDDMALLVLQAE</sequence>
<dbReference type="Pfam" id="PF07228">
    <property type="entry name" value="SpoIIE"/>
    <property type="match status" value="1"/>
</dbReference>
<evidence type="ECO:0000313" key="4">
    <source>
        <dbReference type="EMBL" id="XDQ62485.1"/>
    </source>
</evidence>
<dbReference type="Gene3D" id="3.30.450.40">
    <property type="match status" value="1"/>
</dbReference>
<dbReference type="InterPro" id="IPR003594">
    <property type="entry name" value="HATPase_dom"/>
</dbReference>
<dbReference type="PANTHER" id="PTHR43156:SF2">
    <property type="entry name" value="STAGE II SPORULATION PROTEIN E"/>
    <property type="match status" value="1"/>
</dbReference>
<feature type="domain" description="PPM-type phosphatase" evidence="3">
    <location>
        <begin position="457"/>
        <end position="697"/>
    </location>
</feature>
<reference evidence="4" key="1">
    <citation type="submission" date="2024-07" db="EMBL/GenBank/DDBJ databases">
        <authorList>
            <person name="Yu S.T."/>
        </authorList>
    </citation>
    <scope>NUCLEOTIDE SEQUENCE</scope>
    <source>
        <strain evidence="4">R35</strain>
    </source>
</reference>
<dbReference type="InterPro" id="IPR029016">
    <property type="entry name" value="GAF-like_dom_sf"/>
</dbReference>